<sequence length="204" mass="23154">MPHSKDAAHPSINDTSYTTDLPPPYSEAVSLPKDATETKIRGQASTGDKKPSRQPGKCIDWYRLWSLSAGLMAPWSHFSLQVPNQQARDKRKAEFRQESRRAIKQLVEELNEKAKTDAEKVRADVLAEEERRRRVDRWTYEVVLQPEEAQDSEGGAASEKHRDDEAVEDGFLHELFPQAGIDIDPSFAAELAQIVERMRPAEDE</sequence>
<feature type="region of interest" description="Disordered" evidence="2">
    <location>
        <begin position="146"/>
        <end position="167"/>
    </location>
</feature>
<evidence type="ECO:0000313" key="4">
    <source>
        <dbReference type="Proteomes" id="UP001056384"/>
    </source>
</evidence>
<protein>
    <submittedName>
        <fullName evidence="3">Uncharacterized protein</fullName>
    </submittedName>
</protein>
<proteinExistence type="predicted"/>
<evidence type="ECO:0000313" key="3">
    <source>
        <dbReference type="EMBL" id="USW49771.1"/>
    </source>
</evidence>
<accession>A0A9Q9EFH6</accession>
<dbReference type="AlphaFoldDB" id="A0A9Q9EFH6"/>
<feature type="coiled-coil region" evidence="1">
    <location>
        <begin position="96"/>
        <end position="131"/>
    </location>
</feature>
<evidence type="ECO:0000256" key="1">
    <source>
        <dbReference type="SAM" id="Coils"/>
    </source>
</evidence>
<keyword evidence="1" id="KW-0175">Coiled coil</keyword>
<organism evidence="3 4">
    <name type="scientific">Septoria linicola</name>
    <dbReference type="NCBI Taxonomy" id="215465"/>
    <lineage>
        <taxon>Eukaryota</taxon>
        <taxon>Fungi</taxon>
        <taxon>Dikarya</taxon>
        <taxon>Ascomycota</taxon>
        <taxon>Pezizomycotina</taxon>
        <taxon>Dothideomycetes</taxon>
        <taxon>Dothideomycetidae</taxon>
        <taxon>Mycosphaerellales</taxon>
        <taxon>Mycosphaerellaceae</taxon>
        <taxon>Septoria</taxon>
    </lineage>
</organism>
<dbReference type="EMBL" id="CP099419">
    <property type="protein sequence ID" value="USW49771.1"/>
    <property type="molecule type" value="Genomic_DNA"/>
</dbReference>
<reference evidence="3" key="1">
    <citation type="submission" date="2022-06" db="EMBL/GenBank/DDBJ databases">
        <title>Complete genome sequences of two strains of the flax pathogen Septoria linicola.</title>
        <authorList>
            <person name="Lapalu N."/>
            <person name="Simon A."/>
            <person name="Demenou B."/>
            <person name="Paumier D."/>
            <person name="Guillot M.-P."/>
            <person name="Gout L."/>
            <person name="Valade R."/>
        </authorList>
    </citation>
    <scope>NUCLEOTIDE SEQUENCE</scope>
    <source>
        <strain evidence="3">SE15195</strain>
    </source>
</reference>
<evidence type="ECO:0000256" key="2">
    <source>
        <dbReference type="SAM" id="MobiDB-lite"/>
    </source>
</evidence>
<gene>
    <name evidence="3" type="ORF">Slin15195_G030900</name>
</gene>
<dbReference type="Proteomes" id="UP001056384">
    <property type="component" value="Chromosome 2"/>
</dbReference>
<feature type="region of interest" description="Disordered" evidence="2">
    <location>
        <begin position="1"/>
        <end position="54"/>
    </location>
</feature>
<name>A0A9Q9EFH6_9PEZI</name>
<keyword evidence="4" id="KW-1185">Reference proteome</keyword>